<dbReference type="PANTHER" id="PTHR34235">
    <property type="entry name" value="SLR1203 PROTEIN-RELATED"/>
    <property type="match status" value="1"/>
</dbReference>
<dbReference type="Proteomes" id="UP000033423">
    <property type="component" value="Unassembled WGS sequence"/>
</dbReference>
<organism evidence="1 2">
    <name type="scientific">Candidatus Magnetobacterium bavaricum</name>
    <dbReference type="NCBI Taxonomy" id="29290"/>
    <lineage>
        <taxon>Bacteria</taxon>
        <taxon>Pseudomonadati</taxon>
        <taxon>Nitrospirota</taxon>
        <taxon>Thermodesulfovibrionia</taxon>
        <taxon>Thermodesulfovibrionales</taxon>
        <taxon>Candidatus Magnetobacteriaceae</taxon>
        <taxon>Candidatus Magnetobacterium</taxon>
    </lineage>
</organism>
<name>A0A0F3H3W1_9BACT</name>
<proteinExistence type="predicted"/>
<dbReference type="Gene3D" id="1.20.1220.20">
    <property type="entry name" value="Uncharcterised protein PF01724"/>
    <property type="match status" value="1"/>
</dbReference>
<dbReference type="EMBL" id="LACI01000076">
    <property type="protein sequence ID" value="KJU87648.1"/>
    <property type="molecule type" value="Genomic_DNA"/>
</dbReference>
<reference evidence="1 2" key="1">
    <citation type="submission" date="2015-02" db="EMBL/GenBank/DDBJ databases">
        <title>Single-cell genomics of uncultivated deep-branching MTB reveals a conserved set of magnetosome genes.</title>
        <authorList>
            <person name="Kolinko S."/>
            <person name="Richter M."/>
            <person name="Glockner F.O."/>
            <person name="Brachmann A."/>
            <person name="Schuler D."/>
        </authorList>
    </citation>
    <scope>NUCLEOTIDE SEQUENCE [LARGE SCALE GENOMIC DNA]</scope>
    <source>
        <strain evidence="1">TM-1</strain>
    </source>
</reference>
<dbReference type="Pfam" id="PF01724">
    <property type="entry name" value="DUF29"/>
    <property type="match status" value="1"/>
</dbReference>
<protein>
    <submittedName>
        <fullName evidence="1">Protein containing DUF29</fullName>
    </submittedName>
</protein>
<evidence type="ECO:0000313" key="2">
    <source>
        <dbReference type="Proteomes" id="UP000033423"/>
    </source>
</evidence>
<comment type="caution">
    <text evidence="1">The sequence shown here is derived from an EMBL/GenBank/DDBJ whole genome shotgun (WGS) entry which is preliminary data.</text>
</comment>
<gene>
    <name evidence="1" type="ORF">MBAV_000160</name>
</gene>
<keyword evidence="2" id="KW-1185">Reference proteome</keyword>
<accession>A0A0F3H3W1</accession>
<dbReference type="InterPro" id="IPR002636">
    <property type="entry name" value="DUF29"/>
</dbReference>
<dbReference type="AlphaFoldDB" id="A0A0F3H3W1"/>
<evidence type="ECO:0000313" key="1">
    <source>
        <dbReference type="EMBL" id="KJU87648.1"/>
    </source>
</evidence>
<sequence length="157" mass="18586">MNTQTLDRDFEASKEGFLYASDFYKWSLKTAELLRQGRFGELDIENIAEEIESLGKSEKKELRNRLAVLIMHLLKWQYQPNKRSKSWESTINVQRVEIKFVLKDSPSLKHIVETIINEAYEKAIVMFQQETRFSQIDLPETCPYTFNQLIDNNFLPF</sequence>
<dbReference type="PATRIC" id="fig|29290.4.peg.227"/>